<dbReference type="PANTHER" id="PTHR43811:SF19">
    <property type="entry name" value="39 KDA FK506-BINDING NUCLEAR PROTEIN"/>
    <property type="match status" value="1"/>
</dbReference>
<dbReference type="AlphaFoldDB" id="A0A7W6BJN6"/>
<evidence type="ECO:0000313" key="10">
    <source>
        <dbReference type="Proteomes" id="UP000571950"/>
    </source>
</evidence>
<dbReference type="GO" id="GO:0006457">
    <property type="term" value="P:protein folding"/>
    <property type="evidence" value="ECO:0007669"/>
    <property type="project" value="InterPro"/>
</dbReference>
<dbReference type="GO" id="GO:0003755">
    <property type="term" value="F:peptidyl-prolyl cis-trans isomerase activity"/>
    <property type="evidence" value="ECO:0007669"/>
    <property type="project" value="UniProtKB-UniRule"/>
</dbReference>
<keyword evidence="7" id="KW-0812">Transmembrane</keyword>
<keyword evidence="4 5" id="KW-0413">Isomerase</keyword>
<dbReference type="InterPro" id="IPR001179">
    <property type="entry name" value="PPIase_FKBP_dom"/>
</dbReference>
<dbReference type="InterPro" id="IPR046357">
    <property type="entry name" value="PPIase_dom_sf"/>
</dbReference>
<dbReference type="Gene3D" id="3.10.50.40">
    <property type="match status" value="1"/>
</dbReference>
<dbReference type="Proteomes" id="UP000571950">
    <property type="component" value="Unassembled WGS sequence"/>
</dbReference>
<dbReference type="RefSeq" id="WP_188071774.1">
    <property type="nucleotide sequence ID" value="NZ_BSPS01000019.1"/>
</dbReference>
<sequence length="190" mass="19911">MSVTAVPLRPIAKGSLTRLWIGVGAVALAAAGLSWVGTQAVTPSPAAFLHRNADAPGVVTTESGLQYKVIREGEGASPKGSDVALVSYRGTLTDGTVFDQSEQAAMPIDGVVPGFSEALQLMKKGGEYQLFLPPHLAYGDKVPEGAPIPPNAVLIFDVKLLDFKSREEIMQMQQEMQQLQGAPVPGGAGE</sequence>
<keyword evidence="7" id="KW-1133">Transmembrane helix</keyword>
<feature type="transmembrane region" description="Helical" evidence="7">
    <location>
        <begin position="19"/>
        <end position="37"/>
    </location>
</feature>
<dbReference type="Pfam" id="PF00254">
    <property type="entry name" value="FKBP_C"/>
    <property type="match status" value="1"/>
</dbReference>
<evidence type="ECO:0000313" key="9">
    <source>
        <dbReference type="EMBL" id="MBB3926222.1"/>
    </source>
</evidence>
<keyword evidence="10" id="KW-1185">Reference proteome</keyword>
<proteinExistence type="inferred from homology"/>
<dbReference type="PANTHER" id="PTHR43811">
    <property type="entry name" value="FKBP-TYPE PEPTIDYL-PROLYL CIS-TRANS ISOMERASE FKPA"/>
    <property type="match status" value="1"/>
</dbReference>
<evidence type="ECO:0000256" key="3">
    <source>
        <dbReference type="ARBA" id="ARBA00023110"/>
    </source>
</evidence>
<comment type="caution">
    <text evidence="9">The sequence shown here is derived from an EMBL/GenBank/DDBJ whole genome shotgun (WGS) entry which is preliminary data.</text>
</comment>
<gene>
    <name evidence="9" type="ORF">GGR43_001939</name>
</gene>
<dbReference type="PROSITE" id="PS50059">
    <property type="entry name" value="FKBP_PPIASE"/>
    <property type="match status" value="1"/>
</dbReference>
<dbReference type="EC" id="5.2.1.8" evidence="6"/>
<dbReference type="SUPFAM" id="SSF54534">
    <property type="entry name" value="FKBP-like"/>
    <property type="match status" value="1"/>
</dbReference>
<accession>A0A7W6BJN6</accession>
<evidence type="ECO:0000256" key="2">
    <source>
        <dbReference type="ARBA" id="ARBA00006577"/>
    </source>
</evidence>
<keyword evidence="3 5" id="KW-0697">Rotamase</keyword>
<evidence type="ECO:0000256" key="1">
    <source>
        <dbReference type="ARBA" id="ARBA00000971"/>
    </source>
</evidence>
<feature type="domain" description="PPIase FKBP-type" evidence="8">
    <location>
        <begin position="81"/>
        <end position="164"/>
    </location>
</feature>
<protein>
    <recommendedName>
        <fullName evidence="6">Peptidyl-prolyl cis-trans isomerase</fullName>
        <ecNumber evidence="6">5.2.1.8</ecNumber>
    </recommendedName>
</protein>
<name>A0A7W6BJN6_9SPHN</name>
<evidence type="ECO:0000256" key="7">
    <source>
        <dbReference type="SAM" id="Phobius"/>
    </source>
</evidence>
<evidence type="ECO:0000256" key="6">
    <source>
        <dbReference type="RuleBase" id="RU003915"/>
    </source>
</evidence>
<dbReference type="InterPro" id="IPR000774">
    <property type="entry name" value="PPIase_FKBP_N"/>
</dbReference>
<evidence type="ECO:0000259" key="8">
    <source>
        <dbReference type="PROSITE" id="PS50059"/>
    </source>
</evidence>
<keyword evidence="7" id="KW-0472">Membrane</keyword>
<organism evidence="9 10">
    <name type="scientific">Sphingobium jiangsuense</name>
    <dbReference type="NCBI Taxonomy" id="870476"/>
    <lineage>
        <taxon>Bacteria</taxon>
        <taxon>Pseudomonadati</taxon>
        <taxon>Pseudomonadota</taxon>
        <taxon>Alphaproteobacteria</taxon>
        <taxon>Sphingomonadales</taxon>
        <taxon>Sphingomonadaceae</taxon>
        <taxon>Sphingobium</taxon>
    </lineage>
</organism>
<dbReference type="Pfam" id="PF01346">
    <property type="entry name" value="FKBP_N"/>
    <property type="match status" value="1"/>
</dbReference>
<evidence type="ECO:0000256" key="4">
    <source>
        <dbReference type="ARBA" id="ARBA00023235"/>
    </source>
</evidence>
<dbReference type="EMBL" id="JACIDT010000006">
    <property type="protein sequence ID" value="MBB3926222.1"/>
    <property type="molecule type" value="Genomic_DNA"/>
</dbReference>
<comment type="similarity">
    <text evidence="2 6">Belongs to the FKBP-type PPIase family.</text>
</comment>
<evidence type="ECO:0000256" key="5">
    <source>
        <dbReference type="PROSITE-ProRule" id="PRU00277"/>
    </source>
</evidence>
<comment type="catalytic activity">
    <reaction evidence="1 5 6">
        <text>[protein]-peptidylproline (omega=180) = [protein]-peptidylproline (omega=0)</text>
        <dbReference type="Rhea" id="RHEA:16237"/>
        <dbReference type="Rhea" id="RHEA-COMP:10747"/>
        <dbReference type="Rhea" id="RHEA-COMP:10748"/>
        <dbReference type="ChEBI" id="CHEBI:83833"/>
        <dbReference type="ChEBI" id="CHEBI:83834"/>
        <dbReference type="EC" id="5.2.1.8"/>
    </reaction>
</comment>
<reference evidence="9 10" key="1">
    <citation type="submission" date="2020-08" db="EMBL/GenBank/DDBJ databases">
        <title>Genomic Encyclopedia of Type Strains, Phase IV (KMG-IV): sequencing the most valuable type-strain genomes for metagenomic binning, comparative biology and taxonomic classification.</title>
        <authorList>
            <person name="Goeker M."/>
        </authorList>
    </citation>
    <scope>NUCLEOTIDE SEQUENCE [LARGE SCALE GENOMIC DNA]</scope>
    <source>
        <strain evidence="9 10">DSM 26189</strain>
    </source>
</reference>